<reference evidence="1" key="1">
    <citation type="submission" date="2019-08" db="EMBL/GenBank/DDBJ databases">
        <authorList>
            <person name="Kucharzyk K."/>
            <person name="Murdoch R.W."/>
            <person name="Higgins S."/>
            <person name="Loffler F."/>
        </authorList>
    </citation>
    <scope>NUCLEOTIDE SEQUENCE</scope>
</reference>
<dbReference type="EMBL" id="VSSQ01058157">
    <property type="protein sequence ID" value="MPN11887.1"/>
    <property type="molecule type" value="Genomic_DNA"/>
</dbReference>
<comment type="caution">
    <text evidence="1">The sequence shown here is derived from an EMBL/GenBank/DDBJ whole genome shotgun (WGS) entry which is preliminary data.</text>
</comment>
<protein>
    <submittedName>
        <fullName evidence="1">Uncharacterized protein</fullName>
    </submittedName>
</protein>
<gene>
    <name evidence="1" type="ORF">SDC9_159196</name>
</gene>
<proteinExistence type="predicted"/>
<accession>A0A645FC82</accession>
<name>A0A645FC82_9ZZZZ</name>
<evidence type="ECO:0000313" key="1">
    <source>
        <dbReference type="EMBL" id="MPN11887.1"/>
    </source>
</evidence>
<sequence>MSHLIGRLHVNIREVIAVFCKCADCRHGLPLVIGMQASVGAFHDDAVHARSHRDSF</sequence>
<dbReference type="AlphaFoldDB" id="A0A645FC82"/>
<organism evidence="1">
    <name type="scientific">bioreactor metagenome</name>
    <dbReference type="NCBI Taxonomy" id="1076179"/>
    <lineage>
        <taxon>unclassified sequences</taxon>
        <taxon>metagenomes</taxon>
        <taxon>ecological metagenomes</taxon>
    </lineage>
</organism>